<dbReference type="PROSITE" id="PS00678">
    <property type="entry name" value="WD_REPEATS_1"/>
    <property type="match status" value="1"/>
</dbReference>
<evidence type="ECO:0000313" key="6">
    <source>
        <dbReference type="EMBL" id="KAK9201408.1"/>
    </source>
</evidence>
<dbReference type="SUPFAM" id="SSF101908">
    <property type="entry name" value="Putative isomerase YbhE"/>
    <property type="match status" value="1"/>
</dbReference>
<accession>A0AAP0QKJ3</accession>
<feature type="region of interest" description="Disordered" evidence="4">
    <location>
        <begin position="639"/>
        <end position="665"/>
    </location>
</feature>
<gene>
    <name evidence="6" type="ORF">WN944_016610</name>
</gene>
<evidence type="ECO:0000256" key="3">
    <source>
        <dbReference type="PROSITE-ProRule" id="PRU00221"/>
    </source>
</evidence>
<dbReference type="Proteomes" id="UP001428341">
    <property type="component" value="Unassembled WGS sequence"/>
</dbReference>
<keyword evidence="7" id="KW-1185">Reference proteome</keyword>
<dbReference type="PROSITE" id="PS50896">
    <property type="entry name" value="LISH"/>
    <property type="match status" value="1"/>
</dbReference>
<comment type="caution">
    <text evidence="6">The sequence shown here is derived from an EMBL/GenBank/DDBJ whole genome shotgun (WGS) entry which is preliminary data.</text>
</comment>
<dbReference type="CDD" id="cd00200">
    <property type="entry name" value="WD40"/>
    <property type="match status" value="1"/>
</dbReference>
<dbReference type="InterPro" id="IPR015943">
    <property type="entry name" value="WD40/YVTN_repeat-like_dom_sf"/>
</dbReference>
<dbReference type="Pfam" id="PF21889">
    <property type="entry name" value="TPR1-like_2nd"/>
    <property type="match status" value="1"/>
</dbReference>
<dbReference type="InterPro" id="IPR001680">
    <property type="entry name" value="WD40_rpt"/>
</dbReference>
<dbReference type="Pfam" id="PF00400">
    <property type="entry name" value="WD40"/>
    <property type="match status" value="6"/>
</dbReference>
<keyword evidence="1 3" id="KW-0853">WD repeat</keyword>
<protein>
    <recommendedName>
        <fullName evidence="5">CTLH domain-containing protein</fullName>
    </recommendedName>
</protein>
<dbReference type="Pfam" id="PF23627">
    <property type="entry name" value="LisH_WDR26"/>
    <property type="match status" value="1"/>
</dbReference>
<dbReference type="InterPro" id="IPR052596">
    <property type="entry name" value="AMBRA1_autophagy"/>
</dbReference>
<evidence type="ECO:0000313" key="7">
    <source>
        <dbReference type="Proteomes" id="UP001428341"/>
    </source>
</evidence>
<dbReference type="InterPro" id="IPR006595">
    <property type="entry name" value="CTLH_C"/>
</dbReference>
<keyword evidence="2" id="KW-0677">Repeat</keyword>
<dbReference type="PANTHER" id="PTHR22874">
    <property type="entry name" value="ACTIVATING MOLECULE IN BECN1-REGULATED AUTOPHAGY PROTEIN 1"/>
    <property type="match status" value="1"/>
</dbReference>
<dbReference type="Gene3D" id="2.130.10.10">
    <property type="entry name" value="YVTN repeat-like/Quinoprotein amine dehydrogenase"/>
    <property type="match status" value="3"/>
</dbReference>
<dbReference type="InterPro" id="IPR019775">
    <property type="entry name" value="WD40_repeat_CS"/>
</dbReference>
<organism evidence="6 7">
    <name type="scientific">Citrus x changshan-huyou</name>
    <dbReference type="NCBI Taxonomy" id="2935761"/>
    <lineage>
        <taxon>Eukaryota</taxon>
        <taxon>Viridiplantae</taxon>
        <taxon>Streptophyta</taxon>
        <taxon>Embryophyta</taxon>
        <taxon>Tracheophyta</taxon>
        <taxon>Spermatophyta</taxon>
        <taxon>Magnoliopsida</taxon>
        <taxon>eudicotyledons</taxon>
        <taxon>Gunneridae</taxon>
        <taxon>Pentapetalae</taxon>
        <taxon>rosids</taxon>
        <taxon>malvids</taxon>
        <taxon>Sapindales</taxon>
        <taxon>Rutaceae</taxon>
        <taxon>Aurantioideae</taxon>
        <taxon>Citrus</taxon>
    </lineage>
</organism>
<dbReference type="GO" id="GO:0080008">
    <property type="term" value="C:Cul4-RING E3 ubiquitin ligase complex"/>
    <property type="evidence" value="ECO:0007669"/>
    <property type="project" value="TreeGrafter"/>
</dbReference>
<dbReference type="GO" id="GO:0000045">
    <property type="term" value="P:autophagosome assembly"/>
    <property type="evidence" value="ECO:0007669"/>
    <property type="project" value="TreeGrafter"/>
</dbReference>
<dbReference type="InterPro" id="IPR036322">
    <property type="entry name" value="WD40_repeat_dom_sf"/>
</dbReference>
<name>A0AAP0QKJ3_9ROSI</name>
<dbReference type="InterPro" id="IPR054080">
    <property type="entry name" value="TPR1-like_2nd"/>
</dbReference>
<feature type="compositionally biased region" description="Polar residues" evidence="4">
    <location>
        <begin position="1072"/>
        <end position="1081"/>
    </location>
</feature>
<dbReference type="SMART" id="SM00320">
    <property type="entry name" value="WD40"/>
    <property type="match status" value="10"/>
</dbReference>
<feature type="repeat" description="WD" evidence="3">
    <location>
        <begin position="733"/>
        <end position="775"/>
    </location>
</feature>
<feature type="repeat" description="WD" evidence="3">
    <location>
        <begin position="522"/>
        <end position="554"/>
    </location>
</feature>
<feature type="repeat" description="WD" evidence="3">
    <location>
        <begin position="263"/>
        <end position="304"/>
    </location>
</feature>
<dbReference type="FunFam" id="2.130.10.10:FF:000476">
    <property type="entry name" value="Activating molecule in BECN1-regulated autophagy protein"/>
    <property type="match status" value="1"/>
</dbReference>
<feature type="repeat" description="WD" evidence="3">
    <location>
        <begin position="218"/>
        <end position="259"/>
    </location>
</feature>
<dbReference type="PANTHER" id="PTHR22874:SF8">
    <property type="entry name" value="TRANSDUCIN FAMILY PROTEIN _ WD-40 REPEAT FAMILY PROTEIN"/>
    <property type="match status" value="1"/>
</dbReference>
<dbReference type="GO" id="GO:0000423">
    <property type="term" value="P:mitophagy"/>
    <property type="evidence" value="ECO:0007669"/>
    <property type="project" value="TreeGrafter"/>
</dbReference>
<dbReference type="InterPro" id="IPR006594">
    <property type="entry name" value="LisH"/>
</dbReference>
<evidence type="ECO:0000256" key="1">
    <source>
        <dbReference type="ARBA" id="ARBA00022574"/>
    </source>
</evidence>
<dbReference type="EMBL" id="JBCGBO010000005">
    <property type="protein sequence ID" value="KAK9201408.1"/>
    <property type="molecule type" value="Genomic_DNA"/>
</dbReference>
<evidence type="ECO:0000259" key="5">
    <source>
        <dbReference type="PROSITE" id="PS50897"/>
    </source>
</evidence>
<feature type="region of interest" description="Disordered" evidence="4">
    <location>
        <begin position="914"/>
        <end position="942"/>
    </location>
</feature>
<dbReference type="SMART" id="SM00668">
    <property type="entry name" value="CTLH"/>
    <property type="match status" value="1"/>
</dbReference>
<feature type="domain" description="CTLH" evidence="5">
    <location>
        <begin position="48"/>
        <end position="105"/>
    </location>
</feature>
<dbReference type="PROSITE" id="PS50082">
    <property type="entry name" value="WD_REPEATS_2"/>
    <property type="match status" value="4"/>
</dbReference>
<dbReference type="SUPFAM" id="SSF50978">
    <property type="entry name" value="WD40 repeat-like"/>
    <property type="match status" value="2"/>
</dbReference>
<evidence type="ECO:0000256" key="4">
    <source>
        <dbReference type="SAM" id="MobiDB-lite"/>
    </source>
</evidence>
<sequence length="1399" mass="153109">MENSSTMIGPRGLIKKYEFVRVIVQCLYSLGYQKSASCLESESGVSYKSKGFERLEVQILNGDWDGCIDTLIAITDLNDERRASVLFPVFKQCFLEYLNRGDDSLALNVLRKRVSSLQMSKDTIHNLASSMLCLEGMNLGKIDEGVVLELRKRLLVELERLLPPPEVVPERRLEHLVETAVTSQIDSCLYHNSSVAISLYEDHCCGRDQIPTETVQILTEHKNEVWFVQFSNNGEYLASSSSDCSAIIWKVLEDSKLTLKHTLRSHQNPVSFVAWSPDDTKLLTCGNAEVLKLWDVETGICKHTFGDHGFIVSSCAWFPDSKRLVCGSSDTEKGIFMCDCDGNEIKAWRGTRIPKVLDLAVTPDGENLISVLSDKDIRILNLGTYAERVISEEHPITSLSVSVDCKNFIVNLNSQEIHMWDVAGKWEKPFKYTGHSQNKYVIRSCFGGLDSTFIASGSENSQTLHSCGNNSVVSSPSNRHNNYVIVLIFSIMLFTVLAFGQDVVGSAIYIWNRRNSKPIEILSGHSMTVNCVSWNPKRPKMLASASDDHTIRIWGPCQSSELFEAKFGNPDSVKSVFSGANRDINILASFRLSPPGLALGFRSCRHLKLKTPQIDTDSNCSFEIDGSCEIRSNDGTSLASRSKFPPITTVQSSPPQTCGPSDSSVRDAKRGLVSWVEAESLRHLSAKYCPLVPPPRSTIAAAFSPDGRTLASTHGDHTVKIIDCQTGNCLKVLSGHRRTPWVVRFHPLRSEILASGSLDHEVRLWDANTSECIGSCDFYRPIASIAFHAEGELLAVASGHKLYIWPYNNKEEASSPIIVLKTRRSLRAVHFHPHAAPFVLTAEVNDLDSSDSSMTRATSPGYLRYPPPAVFVANAQSGDHVSLAAELPLMSSLPFLIVPSVSIDDSRIDLQHASRRASSSNMQIEPSASLQLQSDSNVEQDGTVPSMETFPVIPPGREGSVNDSFPNGIESGVSDYAVDAMDTDEMQPVGVSGQGNSMNLDTLGGVMRGIPSHISSQPAVTEFGQLQHLLPIRDRTFWELPFLQGWLMGQSQAGVPPMLPLGGGNRDHSAQHMGSSLMSHQSPYSVNAPVASLAVPGSIGLSGAPGRSGQHHIPHSRFSESESREGAASSNILQDSTDTQPIVSRIQSELATSLAAAAAAELPCTVKLRVWSHDIKNPCAALTAERCRLTIPHAVLCSEMGAHFSPCGRYLAACVACMLPYTETDPGLQTLVHQEPGASTSPTRHPISAHQVMYELRIYSLEESTFGSVLVSRAIRAAHCLTSIQFSPTSEHILLAYGRRHGSLLKSIVIDGETTSPIYTVLEVYRVSDMELVRVLPSAEDEVNVACFHPFAGGGLVYGTKEGKLRILQYDGVHGANCSGPNYFTAENLTEVQTYALEC</sequence>
<reference evidence="6 7" key="1">
    <citation type="submission" date="2024-05" db="EMBL/GenBank/DDBJ databases">
        <title>Haplotype-resolved chromosome-level genome assembly of Huyou (Citrus changshanensis).</title>
        <authorList>
            <person name="Miao C."/>
            <person name="Chen W."/>
            <person name="Wu Y."/>
            <person name="Wang L."/>
            <person name="Zhao S."/>
            <person name="Grierson D."/>
            <person name="Xu C."/>
            <person name="Chen K."/>
        </authorList>
    </citation>
    <scope>NUCLEOTIDE SEQUENCE [LARGE SCALE GENOMIC DNA]</scope>
    <source>
        <strain evidence="6">01-14</strain>
        <tissue evidence="6">Leaf</tissue>
    </source>
</reference>
<dbReference type="PROSITE" id="PS50294">
    <property type="entry name" value="WD_REPEATS_REGION"/>
    <property type="match status" value="4"/>
</dbReference>
<feature type="compositionally biased region" description="Polar residues" evidence="4">
    <location>
        <begin position="648"/>
        <end position="663"/>
    </location>
</feature>
<feature type="region of interest" description="Disordered" evidence="4">
    <location>
        <begin position="1057"/>
        <end position="1081"/>
    </location>
</feature>
<dbReference type="PROSITE" id="PS50897">
    <property type="entry name" value="CTLH"/>
    <property type="match status" value="1"/>
</dbReference>
<feature type="compositionally biased region" description="Polar residues" evidence="4">
    <location>
        <begin position="916"/>
        <end position="940"/>
    </location>
</feature>
<feature type="region of interest" description="Disordered" evidence="4">
    <location>
        <begin position="1101"/>
        <end position="1136"/>
    </location>
</feature>
<evidence type="ECO:0000256" key="2">
    <source>
        <dbReference type="ARBA" id="ARBA00022737"/>
    </source>
</evidence>
<proteinExistence type="predicted"/>
<dbReference type="GO" id="GO:1990756">
    <property type="term" value="F:ubiquitin-like ligase-substrate adaptor activity"/>
    <property type="evidence" value="ECO:0007669"/>
    <property type="project" value="TreeGrafter"/>
</dbReference>